<dbReference type="Gene3D" id="3.30.565.10">
    <property type="entry name" value="Histidine kinase-like ATPase, C-terminal domain"/>
    <property type="match status" value="1"/>
</dbReference>
<dbReference type="Proteomes" id="UP000319817">
    <property type="component" value="Chromosome"/>
</dbReference>
<evidence type="ECO:0000256" key="5">
    <source>
        <dbReference type="ARBA" id="ARBA00022777"/>
    </source>
</evidence>
<dbReference type="PROSITE" id="PS50110">
    <property type="entry name" value="RESPONSE_REGULATORY"/>
    <property type="match status" value="1"/>
</dbReference>
<dbReference type="InterPro" id="IPR005467">
    <property type="entry name" value="His_kinase_dom"/>
</dbReference>
<dbReference type="GO" id="GO:0000155">
    <property type="term" value="F:phosphorelay sensor kinase activity"/>
    <property type="evidence" value="ECO:0007669"/>
    <property type="project" value="InterPro"/>
</dbReference>
<dbReference type="PANTHER" id="PTHR43047:SF72">
    <property type="entry name" value="OSMOSENSING HISTIDINE PROTEIN KINASE SLN1"/>
    <property type="match status" value="1"/>
</dbReference>
<dbReference type="SUPFAM" id="SSF55874">
    <property type="entry name" value="ATPase domain of HSP90 chaperone/DNA topoisomerase II/histidine kinase"/>
    <property type="match status" value="1"/>
</dbReference>
<evidence type="ECO:0000256" key="6">
    <source>
        <dbReference type="PROSITE-ProRule" id="PRU00169"/>
    </source>
</evidence>
<dbReference type="AlphaFoldDB" id="A0A517NYE1"/>
<evidence type="ECO:0000256" key="3">
    <source>
        <dbReference type="ARBA" id="ARBA00022553"/>
    </source>
</evidence>
<dbReference type="SMART" id="SM00448">
    <property type="entry name" value="REC"/>
    <property type="match status" value="1"/>
</dbReference>
<dbReference type="InterPro" id="IPR036097">
    <property type="entry name" value="HisK_dim/P_sf"/>
</dbReference>
<comment type="catalytic activity">
    <reaction evidence="1">
        <text>ATP + protein L-histidine = ADP + protein N-phospho-L-histidine.</text>
        <dbReference type="EC" id="2.7.13.3"/>
    </reaction>
</comment>
<evidence type="ECO:0000259" key="7">
    <source>
        <dbReference type="PROSITE" id="PS50109"/>
    </source>
</evidence>
<dbReference type="Pfam" id="PF00072">
    <property type="entry name" value="Response_reg"/>
    <property type="match status" value="1"/>
</dbReference>
<dbReference type="SUPFAM" id="SSF52172">
    <property type="entry name" value="CheY-like"/>
    <property type="match status" value="1"/>
</dbReference>
<proteinExistence type="predicted"/>
<evidence type="ECO:0000259" key="8">
    <source>
        <dbReference type="PROSITE" id="PS50110"/>
    </source>
</evidence>
<feature type="domain" description="Response regulatory" evidence="8">
    <location>
        <begin position="8"/>
        <end position="124"/>
    </location>
</feature>
<dbReference type="EC" id="2.7.13.3" evidence="2"/>
<dbReference type="GO" id="GO:0005886">
    <property type="term" value="C:plasma membrane"/>
    <property type="evidence" value="ECO:0007669"/>
    <property type="project" value="TreeGrafter"/>
</dbReference>
<dbReference type="InterPro" id="IPR004358">
    <property type="entry name" value="Sig_transdc_His_kin-like_C"/>
</dbReference>
<gene>
    <name evidence="9" type="primary">todS_2</name>
    <name evidence="9" type="ORF">K239x_41490</name>
</gene>
<dbReference type="OrthoDB" id="9813394at2"/>
<evidence type="ECO:0000256" key="1">
    <source>
        <dbReference type="ARBA" id="ARBA00000085"/>
    </source>
</evidence>
<dbReference type="PRINTS" id="PR00344">
    <property type="entry name" value="BCTRLSENSOR"/>
</dbReference>
<accession>A0A517NYE1</accession>
<dbReference type="PROSITE" id="PS50109">
    <property type="entry name" value="HIS_KIN"/>
    <property type="match status" value="1"/>
</dbReference>
<dbReference type="GO" id="GO:0009927">
    <property type="term" value="F:histidine phosphotransfer kinase activity"/>
    <property type="evidence" value="ECO:0007669"/>
    <property type="project" value="TreeGrafter"/>
</dbReference>
<dbReference type="Gene3D" id="1.10.287.130">
    <property type="match status" value="1"/>
</dbReference>
<keyword evidence="5 9" id="KW-0418">Kinase</keyword>
<dbReference type="RefSeq" id="WP_145419864.1">
    <property type="nucleotide sequence ID" value="NZ_CP036526.1"/>
</dbReference>
<dbReference type="InterPro" id="IPR003661">
    <property type="entry name" value="HisK_dim/P_dom"/>
</dbReference>
<dbReference type="SMART" id="SM00388">
    <property type="entry name" value="HisKA"/>
    <property type="match status" value="1"/>
</dbReference>
<sequence>MPFEGQTSILLIEDDSLDAEIVQRAFRDAETKIVLNWATTLQGGIEQLLSNNFDVILSDLGLPDSNEDDTIPRLRRHAAYTPIVVLTGSTGAKLSEKLLADGADEYLVKDEITPAGLKRAIENSVRRHEKNSQVHILLAEVKAQSQALKEKNAKLAKLYDQAHEFVDNVSHEFRTPLTVVKEYISLVREGLAGPVNPKQQKMLSVAEDRADDLNTMVDDMLDISKLEAGMLGAWRKNCVMDDIAHRVRNSLTRKSRIKDVSLCWELPNGLPEVYCDAEKVGRVITNLATNAIKFCGNPGIVKIGARADFKKKEMIVWIHDNGPGIPPDKVTEIFSRFKQLGQSVRSSTKGFGLGLNIAKALVSLNFGEMDVTSEVGSGSVFTFTIPFADPVEVMHRYIDNIDQINRDAGQADGKVSLVYASIPDQTGDSVANELDAFLNYCLRRNDVLFRLSPSRWAIALPETHDLVGLFIKRVQTERVSVNRNRPHGPLPKIDLRIDGTWETTDQRNDLIDALQIYIERNSVAHA</sequence>
<dbReference type="SUPFAM" id="SSF47384">
    <property type="entry name" value="Homodimeric domain of signal transducing histidine kinase"/>
    <property type="match status" value="1"/>
</dbReference>
<evidence type="ECO:0000256" key="4">
    <source>
        <dbReference type="ARBA" id="ARBA00022679"/>
    </source>
</evidence>
<reference evidence="9 10" key="1">
    <citation type="submission" date="2019-02" db="EMBL/GenBank/DDBJ databases">
        <title>Deep-cultivation of Planctomycetes and their phenomic and genomic characterization uncovers novel biology.</title>
        <authorList>
            <person name="Wiegand S."/>
            <person name="Jogler M."/>
            <person name="Boedeker C."/>
            <person name="Pinto D."/>
            <person name="Vollmers J."/>
            <person name="Rivas-Marin E."/>
            <person name="Kohn T."/>
            <person name="Peeters S.H."/>
            <person name="Heuer A."/>
            <person name="Rast P."/>
            <person name="Oberbeckmann S."/>
            <person name="Bunk B."/>
            <person name="Jeske O."/>
            <person name="Meyerdierks A."/>
            <person name="Storesund J.E."/>
            <person name="Kallscheuer N."/>
            <person name="Luecker S."/>
            <person name="Lage O.M."/>
            <person name="Pohl T."/>
            <person name="Merkel B.J."/>
            <person name="Hornburger P."/>
            <person name="Mueller R.-W."/>
            <person name="Bruemmer F."/>
            <person name="Labrenz M."/>
            <person name="Spormann A.M."/>
            <person name="Op den Camp H."/>
            <person name="Overmann J."/>
            <person name="Amann R."/>
            <person name="Jetten M.S.M."/>
            <person name="Mascher T."/>
            <person name="Medema M.H."/>
            <person name="Devos D.P."/>
            <person name="Kaster A.-K."/>
            <person name="Ovreas L."/>
            <person name="Rohde M."/>
            <person name="Galperin M.Y."/>
            <person name="Jogler C."/>
        </authorList>
    </citation>
    <scope>NUCLEOTIDE SEQUENCE [LARGE SCALE GENOMIC DNA]</scope>
    <source>
        <strain evidence="9 10">K23_9</strain>
    </source>
</reference>
<keyword evidence="4 9" id="KW-0808">Transferase</keyword>
<feature type="domain" description="Histidine kinase" evidence="7">
    <location>
        <begin position="168"/>
        <end position="389"/>
    </location>
</feature>
<feature type="modified residue" description="4-aspartylphosphate" evidence="6">
    <location>
        <position position="59"/>
    </location>
</feature>
<dbReference type="InterPro" id="IPR011006">
    <property type="entry name" value="CheY-like_superfamily"/>
</dbReference>
<dbReference type="EMBL" id="CP036526">
    <property type="protein sequence ID" value="QDT12141.1"/>
    <property type="molecule type" value="Genomic_DNA"/>
</dbReference>
<protein>
    <recommendedName>
        <fullName evidence="2">histidine kinase</fullName>
        <ecNumber evidence="2">2.7.13.3</ecNumber>
    </recommendedName>
</protein>
<dbReference type="InterPro" id="IPR036890">
    <property type="entry name" value="HATPase_C_sf"/>
</dbReference>
<dbReference type="CDD" id="cd00082">
    <property type="entry name" value="HisKA"/>
    <property type="match status" value="1"/>
</dbReference>
<dbReference type="Pfam" id="PF00512">
    <property type="entry name" value="HisKA"/>
    <property type="match status" value="1"/>
</dbReference>
<dbReference type="PANTHER" id="PTHR43047">
    <property type="entry name" value="TWO-COMPONENT HISTIDINE PROTEIN KINASE"/>
    <property type="match status" value="1"/>
</dbReference>
<evidence type="ECO:0000313" key="10">
    <source>
        <dbReference type="Proteomes" id="UP000319817"/>
    </source>
</evidence>
<evidence type="ECO:0000313" key="9">
    <source>
        <dbReference type="EMBL" id="QDT12141.1"/>
    </source>
</evidence>
<dbReference type="InterPro" id="IPR003594">
    <property type="entry name" value="HATPase_dom"/>
</dbReference>
<name>A0A517NYE1_9BACT</name>
<organism evidence="9 10">
    <name type="scientific">Stieleria marina</name>
    <dbReference type="NCBI Taxonomy" id="1930275"/>
    <lineage>
        <taxon>Bacteria</taxon>
        <taxon>Pseudomonadati</taxon>
        <taxon>Planctomycetota</taxon>
        <taxon>Planctomycetia</taxon>
        <taxon>Pirellulales</taxon>
        <taxon>Pirellulaceae</taxon>
        <taxon>Stieleria</taxon>
    </lineage>
</organism>
<dbReference type="InterPro" id="IPR001789">
    <property type="entry name" value="Sig_transdc_resp-reg_receiver"/>
</dbReference>
<dbReference type="SMART" id="SM00387">
    <property type="entry name" value="HATPase_c"/>
    <property type="match status" value="1"/>
</dbReference>
<keyword evidence="10" id="KW-1185">Reference proteome</keyword>
<dbReference type="Gene3D" id="3.40.50.2300">
    <property type="match status" value="1"/>
</dbReference>
<dbReference type="Pfam" id="PF02518">
    <property type="entry name" value="HATPase_c"/>
    <property type="match status" value="1"/>
</dbReference>
<dbReference type="CDD" id="cd00156">
    <property type="entry name" value="REC"/>
    <property type="match status" value="1"/>
</dbReference>
<keyword evidence="3 6" id="KW-0597">Phosphoprotein</keyword>
<evidence type="ECO:0000256" key="2">
    <source>
        <dbReference type="ARBA" id="ARBA00012438"/>
    </source>
</evidence>